<feature type="signal peptide" evidence="1">
    <location>
        <begin position="1"/>
        <end position="31"/>
    </location>
</feature>
<reference evidence="2" key="1">
    <citation type="journal article" date="2018" name="Genome Biol.">
        <title>SKESA: strategic k-mer extension for scrupulous assemblies.</title>
        <authorList>
            <person name="Souvorov A."/>
            <person name="Agarwala R."/>
            <person name="Lipman D.J."/>
        </authorList>
    </citation>
    <scope>NUCLEOTIDE SEQUENCE</scope>
    <source>
        <strain evidence="2">R1796</strain>
    </source>
</reference>
<dbReference type="AlphaFoldDB" id="A0A707Q155"/>
<keyword evidence="1" id="KW-0732">Signal</keyword>
<organism evidence="2">
    <name type="scientific">Salmonella typhimurium</name>
    <dbReference type="NCBI Taxonomy" id="90371"/>
    <lineage>
        <taxon>Bacteria</taxon>
        <taxon>Pseudomonadati</taxon>
        <taxon>Pseudomonadota</taxon>
        <taxon>Gammaproteobacteria</taxon>
        <taxon>Enterobacterales</taxon>
        <taxon>Enterobacteriaceae</taxon>
        <taxon>Salmonella</taxon>
    </lineage>
</organism>
<dbReference type="EMBL" id="DAANIR010000055">
    <property type="protein sequence ID" value="HAD0040907.1"/>
    <property type="molecule type" value="Genomic_DNA"/>
</dbReference>
<proteinExistence type="predicted"/>
<evidence type="ECO:0000256" key="1">
    <source>
        <dbReference type="SAM" id="SignalP"/>
    </source>
</evidence>
<sequence length="76" mass="8438">MMRRSEIRWMKRHVCAGALVTGLLFPLATEAASKENITIPFTLTNPQQTCKLTFDNGGNRGLTLSGTKTHVKGFWS</sequence>
<accession>A0A707Q155</accession>
<feature type="chain" id="PRO_5027994927" description="Fimbrial protein" evidence="1">
    <location>
        <begin position="32"/>
        <end position="76"/>
    </location>
</feature>
<gene>
    <name evidence="2" type="ORF">G0L49_15120</name>
</gene>
<protein>
    <recommendedName>
        <fullName evidence="3">Fimbrial protein</fullName>
    </recommendedName>
</protein>
<reference evidence="2" key="2">
    <citation type="submission" date="2019-08" db="EMBL/GenBank/DDBJ databases">
        <authorList>
            <consortium name="NCBI Pathogen Detection Project"/>
        </authorList>
    </citation>
    <scope>NUCLEOTIDE SEQUENCE</scope>
    <source>
        <strain evidence="2">R1796</strain>
    </source>
</reference>
<evidence type="ECO:0000313" key="2">
    <source>
        <dbReference type="EMBL" id="HAD0040907.1"/>
    </source>
</evidence>
<evidence type="ECO:0008006" key="3">
    <source>
        <dbReference type="Google" id="ProtNLM"/>
    </source>
</evidence>
<name>A0A707Q155_SALTM</name>
<comment type="caution">
    <text evidence="2">The sequence shown here is derived from an EMBL/GenBank/DDBJ whole genome shotgun (WGS) entry which is preliminary data.</text>
</comment>